<dbReference type="SUPFAM" id="SSF82171">
    <property type="entry name" value="DPP6 N-terminal domain-like"/>
    <property type="match status" value="1"/>
</dbReference>
<dbReference type="EMBL" id="SMJW01000218">
    <property type="protein sequence ID" value="TDC08388.1"/>
    <property type="molecule type" value="Genomic_DNA"/>
</dbReference>
<dbReference type="SUPFAM" id="SSF53474">
    <property type="entry name" value="alpha/beta-Hydrolases"/>
    <property type="match status" value="1"/>
</dbReference>
<dbReference type="InterPro" id="IPR001375">
    <property type="entry name" value="Peptidase_S9_cat"/>
</dbReference>
<keyword evidence="1 3" id="KW-0378">Hydrolase</keyword>
<comment type="caution">
    <text evidence="3">The sequence shown here is derived from an EMBL/GenBank/DDBJ whole genome shotgun (WGS) entry which is preliminary data.</text>
</comment>
<dbReference type="OrthoDB" id="262125at2"/>
<reference evidence="3 4" key="1">
    <citation type="submission" date="2019-03" db="EMBL/GenBank/DDBJ databases">
        <title>Draft genome sequences of novel Actinobacteria.</title>
        <authorList>
            <person name="Sahin N."/>
            <person name="Ay H."/>
            <person name="Saygin H."/>
        </authorList>
    </citation>
    <scope>NUCLEOTIDE SEQUENCE [LARGE SCALE GENOMIC DNA]</scope>
    <source>
        <strain evidence="3 4">DSM 45347</strain>
    </source>
</reference>
<organism evidence="3 4">
    <name type="scientific">Actinomadura bangladeshensis</name>
    <dbReference type="NCBI Taxonomy" id="453573"/>
    <lineage>
        <taxon>Bacteria</taxon>
        <taxon>Bacillati</taxon>
        <taxon>Actinomycetota</taxon>
        <taxon>Actinomycetes</taxon>
        <taxon>Streptosporangiales</taxon>
        <taxon>Thermomonosporaceae</taxon>
        <taxon>Actinomadura</taxon>
    </lineage>
</organism>
<dbReference type="GO" id="GO:0006508">
    <property type="term" value="P:proteolysis"/>
    <property type="evidence" value="ECO:0007669"/>
    <property type="project" value="InterPro"/>
</dbReference>
<sequence>MTAPAHEPVLRGLPPVATRFGFAFSGGGGWGACLRAAGDEVALERWELARPVPLRSTLTGGAAAHAEDGDGLDRRCGVLPLDDGRVLVLRPATGVDGAPAGHGTVLAAEPAGRGLRFTRSWPVPAMLAGFLLAAPGPAGTIVLVTVEDERYSRIWWLHWRLPALEAVVRIPGVLGGGVWVDGGRTLALDRTTAAHRTEGVLVDLPERAWRRAWSVSDITTDRIAAFSPRSGALAVTTTSPGAQQPGTGQIGLRFPRGGPVRFPEALNGSARPRAPLTFDAAGENLLVRETRGAAERLAVYAPDRDRLTPVPGPPGMLWPPARWAEDGRIHLRYAAPDRPPTLATVPSGHGADWWLAPDPDADFGWADAGAIELPGPAGPIETIVYGGPGWRRARHLVIALHGGPLASWRLDFEPLFQHLAAAGAAVAAPNQRGSTGYGEAHLRPVIGDWGGADLDDIVHLAREIGRDRAAAGLPGPVVLGGSYGAFLALLASCRAPRLWSGCVALAPFTSAAGLHGGASGAVRERVSRLSRCDATGAPGDGRDVLRACAAVSAPLLIVHGVRDEVVPVAQSRALRARLLELGRTEGVDFDYLEADDGHDGVVQARSPVLREAVVRFCLAAGRASLPDQERR</sequence>
<dbReference type="Pfam" id="PF00326">
    <property type="entry name" value="Peptidase_S9"/>
    <property type="match status" value="1"/>
</dbReference>
<evidence type="ECO:0000313" key="4">
    <source>
        <dbReference type="Proteomes" id="UP000295431"/>
    </source>
</evidence>
<protein>
    <submittedName>
        <fullName evidence="3">Alpha/beta fold hydrolase</fullName>
    </submittedName>
</protein>
<dbReference type="PANTHER" id="PTHR42776">
    <property type="entry name" value="SERINE PEPTIDASE S9 FAMILY MEMBER"/>
    <property type="match status" value="1"/>
</dbReference>
<dbReference type="Gene3D" id="3.40.50.1820">
    <property type="entry name" value="alpha/beta hydrolase"/>
    <property type="match status" value="1"/>
</dbReference>
<dbReference type="Proteomes" id="UP000295431">
    <property type="component" value="Unassembled WGS sequence"/>
</dbReference>
<evidence type="ECO:0000313" key="3">
    <source>
        <dbReference type="EMBL" id="TDC08388.1"/>
    </source>
</evidence>
<name>A0A4R4NGK2_9ACTN</name>
<dbReference type="InterPro" id="IPR029058">
    <property type="entry name" value="AB_hydrolase_fold"/>
</dbReference>
<dbReference type="AlphaFoldDB" id="A0A4R4NGK2"/>
<dbReference type="RefSeq" id="WP_131943716.1">
    <property type="nucleotide sequence ID" value="NZ_BAAAMX010000047.1"/>
</dbReference>
<evidence type="ECO:0000259" key="2">
    <source>
        <dbReference type="Pfam" id="PF00326"/>
    </source>
</evidence>
<dbReference type="GO" id="GO:0004252">
    <property type="term" value="F:serine-type endopeptidase activity"/>
    <property type="evidence" value="ECO:0007669"/>
    <property type="project" value="TreeGrafter"/>
</dbReference>
<dbReference type="PANTHER" id="PTHR42776:SF27">
    <property type="entry name" value="DIPEPTIDYL PEPTIDASE FAMILY MEMBER 6"/>
    <property type="match status" value="1"/>
</dbReference>
<keyword evidence="4" id="KW-1185">Reference proteome</keyword>
<evidence type="ECO:0000256" key="1">
    <source>
        <dbReference type="ARBA" id="ARBA00022801"/>
    </source>
</evidence>
<gene>
    <name evidence="3" type="ORF">E1284_31040</name>
</gene>
<proteinExistence type="predicted"/>
<accession>A0A4R4NGK2</accession>
<feature type="domain" description="Peptidase S9 prolyl oligopeptidase catalytic" evidence="2">
    <location>
        <begin position="415"/>
        <end position="602"/>
    </location>
</feature>